<evidence type="ECO:0000313" key="2">
    <source>
        <dbReference type="EMBL" id="RAR16175.1"/>
    </source>
</evidence>
<evidence type="ECO:0000256" key="1">
    <source>
        <dbReference type="SAM" id="SignalP"/>
    </source>
</evidence>
<dbReference type="EMBL" id="QGDH01000005">
    <property type="protein sequence ID" value="RAR16175.1"/>
    <property type="molecule type" value="Genomic_DNA"/>
</dbReference>
<dbReference type="Proteomes" id="UP000249619">
    <property type="component" value="Unassembled WGS sequence"/>
</dbReference>
<protein>
    <submittedName>
        <fullName evidence="2">Uncharacterized protein</fullName>
    </submittedName>
</protein>
<keyword evidence="3" id="KW-1185">Reference proteome</keyword>
<keyword evidence="1" id="KW-0732">Signal</keyword>
<feature type="signal peptide" evidence="1">
    <location>
        <begin position="1"/>
        <end position="19"/>
    </location>
</feature>
<proteinExistence type="predicted"/>
<gene>
    <name evidence="2" type="ORF">DDE83_000532</name>
</gene>
<evidence type="ECO:0000313" key="3">
    <source>
        <dbReference type="Proteomes" id="UP000249619"/>
    </source>
</evidence>
<reference evidence="3" key="1">
    <citation type="submission" date="2018-05" db="EMBL/GenBank/DDBJ databases">
        <title>Draft genome sequence of Stemphylium lycopersici strain CIDEFI 213.</title>
        <authorList>
            <person name="Medina R."/>
            <person name="Franco M.E.E."/>
            <person name="Lucentini C.G."/>
            <person name="Saparrat M.C.N."/>
            <person name="Balatti P.A."/>
        </authorList>
    </citation>
    <scope>NUCLEOTIDE SEQUENCE [LARGE SCALE GENOMIC DNA]</scope>
    <source>
        <strain evidence="3">CIDEFI 213</strain>
    </source>
</reference>
<organism evidence="2 3">
    <name type="scientific">Stemphylium lycopersici</name>
    <name type="common">Tomato gray leaf spot disease fungus</name>
    <name type="synonym">Thyrospora lycopersici</name>
    <dbReference type="NCBI Taxonomy" id="183478"/>
    <lineage>
        <taxon>Eukaryota</taxon>
        <taxon>Fungi</taxon>
        <taxon>Dikarya</taxon>
        <taxon>Ascomycota</taxon>
        <taxon>Pezizomycotina</taxon>
        <taxon>Dothideomycetes</taxon>
        <taxon>Pleosporomycetidae</taxon>
        <taxon>Pleosporales</taxon>
        <taxon>Pleosporineae</taxon>
        <taxon>Pleosporaceae</taxon>
        <taxon>Stemphylium</taxon>
    </lineage>
</organism>
<feature type="chain" id="PRO_5017024371" evidence="1">
    <location>
        <begin position="20"/>
        <end position="206"/>
    </location>
</feature>
<accession>A0A364NFS3</accession>
<name>A0A364NFS3_STELY</name>
<dbReference type="AlphaFoldDB" id="A0A364NFS3"/>
<sequence length="206" mass="22575">MRLIHLIFSLALLVLLGAANPVPEPEPHKIHHHRPVKEQRACLDTCWDAGRTKELQPKLNCAACMDRIRDTPLPTPTITSTMCRNLALATNCTRQSIAHPRYRVAPASTSKRPSTTRMHRRIEPANSPVIRLVPRKDAPNIGIRQASILAREDIDHPRFAIGVVAFQVVKDPDFGKVLGEIAGEGAAGLVWCFGLSVGDRSGFCGG</sequence>
<comment type="caution">
    <text evidence="2">The sequence shown here is derived from an EMBL/GenBank/DDBJ whole genome shotgun (WGS) entry which is preliminary data.</text>
</comment>